<dbReference type="CDD" id="cd04328">
    <property type="entry name" value="RNAP_I_Rpa43_N"/>
    <property type="match status" value="1"/>
</dbReference>
<comment type="subcellular location">
    <subcellularLocation>
        <location evidence="1">Nucleus</location>
    </subcellularLocation>
</comment>
<dbReference type="InterPro" id="IPR041178">
    <property type="entry name" value="RPA43_OB"/>
</dbReference>
<organism evidence="7 8">
    <name type="scientific">Collybia nuda</name>
    <dbReference type="NCBI Taxonomy" id="64659"/>
    <lineage>
        <taxon>Eukaryota</taxon>
        <taxon>Fungi</taxon>
        <taxon>Dikarya</taxon>
        <taxon>Basidiomycota</taxon>
        <taxon>Agaricomycotina</taxon>
        <taxon>Agaricomycetes</taxon>
        <taxon>Agaricomycetidae</taxon>
        <taxon>Agaricales</taxon>
        <taxon>Tricholomatineae</taxon>
        <taxon>Clitocybaceae</taxon>
        <taxon>Collybia</taxon>
    </lineage>
</organism>
<dbReference type="InterPro" id="IPR045113">
    <property type="entry name" value="Rpb7-like"/>
</dbReference>
<dbReference type="PANTHER" id="PTHR12709">
    <property type="entry name" value="DNA-DIRECTED RNA POLYMERASE II, III"/>
    <property type="match status" value="1"/>
</dbReference>
<dbReference type="Gene3D" id="2.40.50.1060">
    <property type="match status" value="1"/>
</dbReference>
<evidence type="ECO:0000256" key="4">
    <source>
        <dbReference type="ARBA" id="ARBA00023242"/>
    </source>
</evidence>
<proteinExistence type="predicted"/>
<name>A0A9P5Y2V6_9AGAR</name>
<dbReference type="GO" id="GO:0006362">
    <property type="term" value="P:transcription elongation by RNA polymerase I"/>
    <property type="evidence" value="ECO:0007669"/>
    <property type="project" value="TreeGrafter"/>
</dbReference>
<sequence>MISQHTSKKRKQPNLDIHVEAPVRKSRKMEKPAKDKRDKKGKARDTEFHVVRASLMLSIPPMFASNPRVGVEEMLDSMIMRYIPALRGVVLSHSNLLFLTKSAAIQADCPFLVCNVGFDATLWSPHVGMKLVGRVNLCSPDHVSLLLHRTFNISIPRHHIPQQQWKFEYGPAENDPEYGPAAHDETIEGDQAPENKEGDGGGKWVHHLTNEKLGGSNGFLEFTVIGLTVANEMLSLLGSIQEDPFSPEHAPKPGPSAKCTPSVSDIENVEDEPRADPSEEGEEEIESDEDTFKALGKMTDKVAAQAKREADEAAQNKETTREKKRKRKTGQIEINRTEKNRKKKT</sequence>
<reference evidence="7" key="1">
    <citation type="submission" date="2020-11" db="EMBL/GenBank/DDBJ databases">
        <authorList>
            <consortium name="DOE Joint Genome Institute"/>
            <person name="Ahrendt S."/>
            <person name="Riley R."/>
            <person name="Andreopoulos W."/>
            <person name="Labutti K."/>
            <person name="Pangilinan J."/>
            <person name="Ruiz-Duenas F.J."/>
            <person name="Barrasa J.M."/>
            <person name="Sanchez-Garcia M."/>
            <person name="Camarero S."/>
            <person name="Miyauchi S."/>
            <person name="Serrano A."/>
            <person name="Linde D."/>
            <person name="Babiker R."/>
            <person name="Drula E."/>
            <person name="Ayuso-Fernandez I."/>
            <person name="Pacheco R."/>
            <person name="Padilla G."/>
            <person name="Ferreira P."/>
            <person name="Barriuso J."/>
            <person name="Kellner H."/>
            <person name="Castanera R."/>
            <person name="Alfaro M."/>
            <person name="Ramirez L."/>
            <person name="Pisabarro A.G."/>
            <person name="Kuo A."/>
            <person name="Tritt A."/>
            <person name="Lipzen A."/>
            <person name="He G."/>
            <person name="Yan M."/>
            <person name="Ng V."/>
            <person name="Cullen D."/>
            <person name="Martin F."/>
            <person name="Rosso M.-N."/>
            <person name="Henrissat B."/>
            <person name="Hibbett D."/>
            <person name="Martinez A.T."/>
            <person name="Grigoriev I.V."/>
        </authorList>
    </citation>
    <scope>NUCLEOTIDE SEQUENCE</scope>
    <source>
        <strain evidence="7">CBS 247.69</strain>
    </source>
</reference>
<evidence type="ECO:0000313" key="7">
    <source>
        <dbReference type="EMBL" id="KAF9461308.1"/>
    </source>
</evidence>
<feature type="compositionally biased region" description="Basic and acidic residues" evidence="5">
    <location>
        <begin position="306"/>
        <end position="321"/>
    </location>
</feature>
<dbReference type="InterPro" id="IPR036898">
    <property type="entry name" value="RNA_pol_Rpb7-like_N_sf"/>
</dbReference>
<dbReference type="GO" id="GO:0006352">
    <property type="term" value="P:DNA-templated transcription initiation"/>
    <property type="evidence" value="ECO:0007669"/>
    <property type="project" value="InterPro"/>
</dbReference>
<keyword evidence="8" id="KW-1185">Reference proteome</keyword>
<evidence type="ECO:0000256" key="2">
    <source>
        <dbReference type="ARBA" id="ARBA00022478"/>
    </source>
</evidence>
<evidence type="ECO:0000256" key="1">
    <source>
        <dbReference type="ARBA" id="ARBA00004123"/>
    </source>
</evidence>
<dbReference type="EMBL" id="MU150286">
    <property type="protein sequence ID" value="KAF9461308.1"/>
    <property type="molecule type" value="Genomic_DNA"/>
</dbReference>
<keyword evidence="3" id="KW-0804">Transcription</keyword>
<accession>A0A9P5Y2V6</accession>
<evidence type="ECO:0000256" key="5">
    <source>
        <dbReference type="SAM" id="MobiDB-lite"/>
    </source>
</evidence>
<dbReference type="Proteomes" id="UP000807353">
    <property type="component" value="Unassembled WGS sequence"/>
</dbReference>
<feature type="region of interest" description="Disordered" evidence="5">
    <location>
        <begin position="169"/>
        <end position="203"/>
    </location>
</feature>
<dbReference type="OrthoDB" id="10250504at2759"/>
<feature type="region of interest" description="Disordered" evidence="5">
    <location>
        <begin position="1"/>
        <end position="44"/>
    </location>
</feature>
<feature type="compositionally biased region" description="Basic and acidic residues" evidence="5">
    <location>
        <begin position="17"/>
        <end position="44"/>
    </location>
</feature>
<keyword evidence="2" id="KW-0240">DNA-directed RNA polymerase</keyword>
<dbReference type="PANTHER" id="PTHR12709:SF5">
    <property type="entry name" value="DNA-DIRECTED RNA POLYMERASE I SUBUNIT RPA43"/>
    <property type="match status" value="1"/>
</dbReference>
<evidence type="ECO:0000259" key="6">
    <source>
        <dbReference type="Pfam" id="PF17875"/>
    </source>
</evidence>
<dbReference type="Gene3D" id="3.30.1490.120">
    <property type="entry name" value="RNA polymerase Rpb7-like, N-terminal domain"/>
    <property type="match status" value="1"/>
</dbReference>
<feature type="domain" description="RPA43 OB" evidence="6">
    <location>
        <begin position="125"/>
        <end position="240"/>
    </location>
</feature>
<feature type="compositionally biased region" description="Basic residues" evidence="5">
    <location>
        <begin position="1"/>
        <end position="12"/>
    </location>
</feature>
<protein>
    <recommendedName>
        <fullName evidence="6">RPA43 OB domain-containing protein</fullName>
    </recommendedName>
</protein>
<dbReference type="InterPro" id="IPR041901">
    <property type="entry name" value="RNAP_I_Rpa43_N"/>
</dbReference>
<dbReference type="AlphaFoldDB" id="A0A9P5Y2V6"/>
<comment type="caution">
    <text evidence="7">The sequence shown here is derived from an EMBL/GenBank/DDBJ whole genome shotgun (WGS) entry which is preliminary data.</text>
</comment>
<evidence type="ECO:0000313" key="8">
    <source>
        <dbReference type="Proteomes" id="UP000807353"/>
    </source>
</evidence>
<dbReference type="GO" id="GO:0005736">
    <property type="term" value="C:RNA polymerase I complex"/>
    <property type="evidence" value="ECO:0007669"/>
    <property type="project" value="TreeGrafter"/>
</dbReference>
<keyword evidence="4" id="KW-0539">Nucleus</keyword>
<feature type="region of interest" description="Disordered" evidence="5">
    <location>
        <begin position="242"/>
        <end position="345"/>
    </location>
</feature>
<dbReference type="Pfam" id="PF17875">
    <property type="entry name" value="RPA43_OB"/>
    <property type="match status" value="1"/>
</dbReference>
<feature type="compositionally biased region" description="Acidic residues" evidence="5">
    <location>
        <begin position="278"/>
        <end position="289"/>
    </location>
</feature>
<evidence type="ECO:0000256" key="3">
    <source>
        <dbReference type="ARBA" id="ARBA00023163"/>
    </source>
</evidence>
<gene>
    <name evidence="7" type="ORF">BDZ94DRAFT_1310738</name>
</gene>